<gene>
    <name evidence="2" type="ORF">FIBSPDRAFT_867341</name>
</gene>
<accession>A0A166E578</accession>
<feature type="compositionally biased region" description="Low complexity" evidence="1">
    <location>
        <begin position="198"/>
        <end position="219"/>
    </location>
</feature>
<dbReference type="EMBL" id="KV417605">
    <property type="protein sequence ID" value="KZP15404.1"/>
    <property type="molecule type" value="Genomic_DNA"/>
</dbReference>
<dbReference type="AlphaFoldDB" id="A0A166E578"/>
<protein>
    <submittedName>
        <fullName evidence="2">Uncharacterized protein</fullName>
    </submittedName>
</protein>
<reference evidence="2 3" key="1">
    <citation type="journal article" date="2016" name="Mol. Biol. Evol.">
        <title>Comparative Genomics of Early-Diverging Mushroom-Forming Fungi Provides Insights into the Origins of Lignocellulose Decay Capabilities.</title>
        <authorList>
            <person name="Nagy L.G."/>
            <person name="Riley R."/>
            <person name="Tritt A."/>
            <person name="Adam C."/>
            <person name="Daum C."/>
            <person name="Floudas D."/>
            <person name="Sun H."/>
            <person name="Yadav J.S."/>
            <person name="Pangilinan J."/>
            <person name="Larsson K.H."/>
            <person name="Matsuura K."/>
            <person name="Barry K."/>
            <person name="Labutti K."/>
            <person name="Kuo R."/>
            <person name="Ohm R.A."/>
            <person name="Bhattacharya S.S."/>
            <person name="Shirouzu T."/>
            <person name="Yoshinaga Y."/>
            <person name="Martin F.M."/>
            <person name="Grigoriev I.V."/>
            <person name="Hibbett D.S."/>
        </authorList>
    </citation>
    <scope>NUCLEOTIDE SEQUENCE [LARGE SCALE GENOMIC DNA]</scope>
    <source>
        <strain evidence="2 3">CBS 109695</strain>
    </source>
</reference>
<evidence type="ECO:0000313" key="3">
    <source>
        <dbReference type="Proteomes" id="UP000076532"/>
    </source>
</evidence>
<feature type="non-terminal residue" evidence="2">
    <location>
        <position position="263"/>
    </location>
</feature>
<feature type="region of interest" description="Disordered" evidence="1">
    <location>
        <begin position="79"/>
        <end position="237"/>
    </location>
</feature>
<feature type="compositionally biased region" description="Low complexity" evidence="1">
    <location>
        <begin position="164"/>
        <end position="189"/>
    </location>
</feature>
<evidence type="ECO:0000313" key="2">
    <source>
        <dbReference type="EMBL" id="KZP15404.1"/>
    </source>
</evidence>
<evidence type="ECO:0000256" key="1">
    <source>
        <dbReference type="SAM" id="MobiDB-lite"/>
    </source>
</evidence>
<proteinExistence type="predicted"/>
<organism evidence="2 3">
    <name type="scientific">Athelia psychrophila</name>
    <dbReference type="NCBI Taxonomy" id="1759441"/>
    <lineage>
        <taxon>Eukaryota</taxon>
        <taxon>Fungi</taxon>
        <taxon>Dikarya</taxon>
        <taxon>Basidiomycota</taxon>
        <taxon>Agaricomycotina</taxon>
        <taxon>Agaricomycetes</taxon>
        <taxon>Agaricomycetidae</taxon>
        <taxon>Atheliales</taxon>
        <taxon>Atheliaceae</taxon>
        <taxon>Athelia</taxon>
    </lineage>
</organism>
<keyword evidence="3" id="KW-1185">Reference proteome</keyword>
<feature type="compositionally biased region" description="Low complexity" evidence="1">
    <location>
        <begin position="79"/>
        <end position="103"/>
    </location>
</feature>
<dbReference type="OrthoDB" id="3215907at2759"/>
<sequence length="263" mass="27981">MSHIDITFAIYPLPPTANTLDSAQRIRLMKSTDKIARILGTTPHVLEELRTPHVPAKSKGIQAGVKAIRRQGGLYNGYSSSSPSIDSDCGSPSTSSVSLSSSSELDKRPLPPVPSFPQNSRKVRKGKKVPPPLFLRLNTIPVSPTDARFVASSPSPPTPRRARTCAYPTTPSSSTPRTPSFSATPTTPHRSTRRSPSSKRTPSTPKTAKTTKATPASRPRTCSTSSKPVGAARCREASPVVGWRVESLRYAGGAKATAGTEAL</sequence>
<name>A0A166E578_9AGAM</name>
<dbReference type="Proteomes" id="UP000076532">
    <property type="component" value="Unassembled WGS sequence"/>
</dbReference>